<protein>
    <recommendedName>
        <fullName evidence="13">Transient receptor ion channel domain-containing protein</fullName>
    </recommendedName>
</protein>
<dbReference type="InterPro" id="IPR013555">
    <property type="entry name" value="TRP_dom"/>
</dbReference>
<dbReference type="PANTHER" id="PTHR10117">
    <property type="entry name" value="TRANSIENT RECEPTOR POTENTIAL CHANNEL"/>
    <property type="match status" value="1"/>
</dbReference>
<keyword evidence="8 12" id="KW-0472">Membrane</keyword>
<evidence type="ECO:0000256" key="3">
    <source>
        <dbReference type="ARBA" id="ARBA00022692"/>
    </source>
</evidence>
<dbReference type="Proteomes" id="UP001159427">
    <property type="component" value="Unassembled WGS sequence"/>
</dbReference>
<evidence type="ECO:0000256" key="10">
    <source>
        <dbReference type="PROSITE-ProRule" id="PRU00023"/>
    </source>
</evidence>
<dbReference type="SMART" id="SM00248">
    <property type="entry name" value="ANK"/>
    <property type="match status" value="2"/>
</dbReference>
<evidence type="ECO:0000256" key="6">
    <source>
        <dbReference type="ARBA" id="ARBA00023043"/>
    </source>
</evidence>
<dbReference type="SMART" id="SM01420">
    <property type="entry name" value="TRP_2"/>
    <property type="match status" value="1"/>
</dbReference>
<evidence type="ECO:0000256" key="4">
    <source>
        <dbReference type="ARBA" id="ARBA00022737"/>
    </source>
</evidence>
<keyword evidence="7" id="KW-0406">Ion transport</keyword>
<evidence type="ECO:0000313" key="14">
    <source>
        <dbReference type="EMBL" id="CAH3025726.1"/>
    </source>
</evidence>
<keyword evidence="6 10" id="KW-0040">ANK repeat</keyword>
<feature type="transmembrane region" description="Helical" evidence="12">
    <location>
        <begin position="456"/>
        <end position="477"/>
    </location>
</feature>
<keyword evidence="15" id="KW-1185">Reference proteome</keyword>
<feature type="transmembrane region" description="Helical" evidence="12">
    <location>
        <begin position="589"/>
        <end position="610"/>
    </location>
</feature>
<feature type="transmembrane region" description="Helical" evidence="12">
    <location>
        <begin position="385"/>
        <end position="403"/>
    </location>
</feature>
<accession>A0ABN8MB17</accession>
<evidence type="ECO:0000256" key="5">
    <source>
        <dbReference type="ARBA" id="ARBA00022989"/>
    </source>
</evidence>
<feature type="transmembrane region" description="Helical" evidence="12">
    <location>
        <begin position="312"/>
        <end position="332"/>
    </location>
</feature>
<evidence type="ECO:0000256" key="7">
    <source>
        <dbReference type="ARBA" id="ARBA00023065"/>
    </source>
</evidence>
<dbReference type="PRINTS" id="PR01097">
    <property type="entry name" value="TRNSRECEPTRP"/>
</dbReference>
<evidence type="ECO:0000313" key="15">
    <source>
        <dbReference type="Proteomes" id="UP001159427"/>
    </source>
</evidence>
<organism evidence="14 15">
    <name type="scientific">Porites evermanni</name>
    <dbReference type="NCBI Taxonomy" id="104178"/>
    <lineage>
        <taxon>Eukaryota</taxon>
        <taxon>Metazoa</taxon>
        <taxon>Cnidaria</taxon>
        <taxon>Anthozoa</taxon>
        <taxon>Hexacorallia</taxon>
        <taxon>Scleractinia</taxon>
        <taxon>Fungiina</taxon>
        <taxon>Poritidae</taxon>
        <taxon>Porites</taxon>
    </lineage>
</organism>
<feature type="transmembrane region" description="Helical" evidence="12">
    <location>
        <begin position="506"/>
        <end position="528"/>
    </location>
</feature>
<dbReference type="PANTHER" id="PTHR10117:SF54">
    <property type="entry name" value="TRANSIENT RECEPTOR POTENTIAL-GAMMA PROTEIN"/>
    <property type="match status" value="1"/>
</dbReference>
<keyword evidence="9" id="KW-0407">Ion channel</keyword>
<dbReference type="Gene3D" id="1.25.40.20">
    <property type="entry name" value="Ankyrin repeat-containing domain"/>
    <property type="match status" value="1"/>
</dbReference>
<dbReference type="SUPFAM" id="SSF48403">
    <property type="entry name" value="Ankyrin repeat"/>
    <property type="match status" value="1"/>
</dbReference>
<keyword evidence="5 12" id="KW-1133">Transmembrane helix</keyword>
<dbReference type="Pfam" id="PF00520">
    <property type="entry name" value="Ion_trans"/>
    <property type="match status" value="1"/>
</dbReference>
<feature type="transmembrane region" description="Helical" evidence="12">
    <location>
        <begin position="415"/>
        <end position="436"/>
    </location>
</feature>
<keyword evidence="3 12" id="KW-0812">Transmembrane</keyword>
<evidence type="ECO:0000256" key="1">
    <source>
        <dbReference type="ARBA" id="ARBA00004141"/>
    </source>
</evidence>
<evidence type="ECO:0000256" key="12">
    <source>
        <dbReference type="SAM" id="Phobius"/>
    </source>
</evidence>
<dbReference type="EMBL" id="CALNXI010000368">
    <property type="protein sequence ID" value="CAH3025726.1"/>
    <property type="molecule type" value="Genomic_DNA"/>
</dbReference>
<feature type="region of interest" description="Disordered" evidence="11">
    <location>
        <begin position="713"/>
        <end position="756"/>
    </location>
</feature>
<keyword evidence="4" id="KW-0677">Repeat</keyword>
<sequence length="756" mass="86425">MDVSDILVQELVVDGVGQPNYSLQVQLFEATRKGDLAKVRSLCGQLKCALDCVDSSGKTPLQLAADLENETVRKEIIEELLSSGADLELALLHAVRDNDAEMVEVLLQFRKPALHSTPKRYVNPLILAACLQNFRIITLLLENGFTIGDTKSVQLFSGCNEGYNEKLEPAVNRLNEYRALASPVFISASFLHDVQSGHDPVYRACVLNRELRETAEQEYEFKNEYFELSDGCKEFSVALLKECHSMEEIRCVMEMHDISDKVLHVNGSLNILKFAIATGNDKFVSHPFSQLILNTEVYRNASFMEKSAWKQAVLILLAVLSYPLLFVVWFLFEICFPSHHVARMFHSPCVKFLIYCGSYQTFLFLLAFASFHFQSGFLDYNITDWIVLVYVIGHLIDIIKDVYQQGRTHFFSSHWNYLAVASVTTFVLHYAIWWTSRSILTGDPQSMKWESHAHDRGYATMLVSYCVFSVAILLAFAQNLSFIQANSNTGPLLQAFIRMLIDAAKFFLYFIFVFVAFAVSFAKLYLQYDKARQHFHLNKSGTNQSDPLHLERFGNSIGTIFWTLFGLIDENSFKIDVDGYGAVWRTGMTLFGAFNIIVVLVALNMLIAILNESYTRITENLDTEWKFTRTKIWLSWIYKKGVLPPPFNILYVLLPVHWLIKHLLAACLPVHFSSLTRTKGKPYGTIRKNKRIDVKKRREMIRHLVLRYLARRSSDAETRNQSNTSEEKQKTGEATNNQKLDSSQSDITEANWESNL</sequence>
<dbReference type="PROSITE" id="PS50297">
    <property type="entry name" value="ANK_REP_REGION"/>
    <property type="match status" value="1"/>
</dbReference>
<feature type="compositionally biased region" description="Polar residues" evidence="11">
    <location>
        <begin position="732"/>
        <end position="756"/>
    </location>
</feature>
<dbReference type="PROSITE" id="PS50088">
    <property type="entry name" value="ANK_REPEAT"/>
    <property type="match status" value="1"/>
</dbReference>
<dbReference type="Pfam" id="PF08344">
    <property type="entry name" value="TRP_2"/>
    <property type="match status" value="1"/>
</dbReference>
<evidence type="ECO:0000256" key="9">
    <source>
        <dbReference type="ARBA" id="ARBA00023303"/>
    </source>
</evidence>
<dbReference type="InterPro" id="IPR005821">
    <property type="entry name" value="Ion_trans_dom"/>
</dbReference>
<evidence type="ECO:0000256" key="8">
    <source>
        <dbReference type="ARBA" id="ARBA00023136"/>
    </source>
</evidence>
<dbReference type="InterPro" id="IPR002110">
    <property type="entry name" value="Ankyrin_rpt"/>
</dbReference>
<dbReference type="InterPro" id="IPR002153">
    <property type="entry name" value="TRPC_channel"/>
</dbReference>
<comment type="subcellular location">
    <subcellularLocation>
        <location evidence="1">Membrane</location>
        <topology evidence="1">Multi-pass membrane protein</topology>
    </subcellularLocation>
</comment>
<dbReference type="Pfam" id="PF00023">
    <property type="entry name" value="Ank"/>
    <property type="match status" value="1"/>
</dbReference>
<comment type="caution">
    <text evidence="14">The sequence shown here is derived from an EMBL/GenBank/DDBJ whole genome shotgun (WGS) entry which is preliminary data.</text>
</comment>
<feature type="transmembrane region" description="Helical" evidence="12">
    <location>
        <begin position="352"/>
        <end position="373"/>
    </location>
</feature>
<name>A0ABN8MB17_9CNID</name>
<keyword evidence="2" id="KW-0813">Transport</keyword>
<evidence type="ECO:0000259" key="13">
    <source>
        <dbReference type="SMART" id="SM01420"/>
    </source>
</evidence>
<evidence type="ECO:0000256" key="11">
    <source>
        <dbReference type="SAM" id="MobiDB-lite"/>
    </source>
</evidence>
<reference evidence="14 15" key="1">
    <citation type="submission" date="2022-05" db="EMBL/GenBank/DDBJ databases">
        <authorList>
            <consortium name="Genoscope - CEA"/>
            <person name="William W."/>
        </authorList>
    </citation>
    <scope>NUCLEOTIDE SEQUENCE [LARGE SCALE GENOMIC DNA]</scope>
</reference>
<gene>
    <name evidence="14" type="ORF">PEVE_00026975</name>
</gene>
<proteinExistence type="predicted"/>
<evidence type="ECO:0000256" key="2">
    <source>
        <dbReference type="ARBA" id="ARBA00022448"/>
    </source>
</evidence>
<feature type="repeat" description="ANK" evidence="10">
    <location>
        <begin position="56"/>
        <end position="88"/>
    </location>
</feature>
<dbReference type="InterPro" id="IPR036770">
    <property type="entry name" value="Ankyrin_rpt-contain_sf"/>
</dbReference>
<feature type="domain" description="Transient receptor ion channel" evidence="13">
    <location>
        <begin position="157"/>
        <end position="222"/>
    </location>
</feature>